<sequence length="66" mass="6919">MRNALLMALALTLSTASFAGTKAHVNKEARKAAVEACKAEGKTKKELKSCVKEKLSAPATTEAATK</sequence>
<dbReference type="KEGG" id="bsto:C0V70_05365"/>
<evidence type="ECO:0000313" key="2">
    <source>
        <dbReference type="Proteomes" id="UP000235584"/>
    </source>
</evidence>
<gene>
    <name evidence="1" type="ORF">C0V70_05365</name>
</gene>
<protein>
    <submittedName>
        <fullName evidence="1">Uncharacterized protein</fullName>
    </submittedName>
</protein>
<evidence type="ECO:0000313" key="1">
    <source>
        <dbReference type="EMBL" id="AUN97549.1"/>
    </source>
</evidence>
<dbReference type="AlphaFoldDB" id="A0A2K9NPW0"/>
<accession>A0A2K9NPW0</accession>
<dbReference type="RefSeq" id="WP_102242844.1">
    <property type="nucleotide sequence ID" value="NZ_CP025704.1"/>
</dbReference>
<dbReference type="Proteomes" id="UP000235584">
    <property type="component" value="Chromosome"/>
</dbReference>
<dbReference type="EMBL" id="CP025704">
    <property type="protein sequence ID" value="AUN97549.1"/>
    <property type="molecule type" value="Genomic_DNA"/>
</dbReference>
<name>A0A2K9NPW0_BACTC</name>
<keyword evidence="2" id="KW-1185">Reference proteome</keyword>
<proteinExistence type="predicted"/>
<organism evidence="1 2">
    <name type="scientific">Bacteriovorax stolpii</name>
    <name type="common">Bdellovibrio stolpii</name>
    <dbReference type="NCBI Taxonomy" id="960"/>
    <lineage>
        <taxon>Bacteria</taxon>
        <taxon>Pseudomonadati</taxon>
        <taxon>Bdellovibrionota</taxon>
        <taxon>Bacteriovoracia</taxon>
        <taxon>Bacteriovoracales</taxon>
        <taxon>Bacteriovoracaceae</taxon>
        <taxon>Bacteriovorax</taxon>
    </lineage>
</organism>
<reference evidence="1 2" key="1">
    <citation type="submission" date="2018-01" db="EMBL/GenBank/DDBJ databases">
        <title>Complete genome sequence of Bacteriovorax stolpii DSM12778.</title>
        <authorList>
            <person name="Tang B."/>
            <person name="Chang J."/>
        </authorList>
    </citation>
    <scope>NUCLEOTIDE SEQUENCE [LARGE SCALE GENOMIC DNA]</scope>
    <source>
        <strain evidence="1 2">DSM 12778</strain>
    </source>
</reference>